<keyword evidence="2" id="KW-0732">Signal</keyword>
<organism evidence="3 4">
    <name type="scientific">Trypanosoma vivax (strain Y486)</name>
    <dbReference type="NCBI Taxonomy" id="1055687"/>
    <lineage>
        <taxon>Eukaryota</taxon>
        <taxon>Discoba</taxon>
        <taxon>Euglenozoa</taxon>
        <taxon>Kinetoplastea</taxon>
        <taxon>Metakinetoplastina</taxon>
        <taxon>Trypanosomatida</taxon>
        <taxon>Trypanosomatidae</taxon>
        <taxon>Trypanosoma</taxon>
        <taxon>Duttonella</taxon>
    </lineage>
</organism>
<feature type="coiled-coil region" evidence="1">
    <location>
        <begin position="266"/>
        <end position="323"/>
    </location>
</feature>
<name>F9WPC4_TRYVY</name>
<sequence>MFSKCFYLLLLFSVLRCDATQVTARCSYGSHLSNELKCATKDVLFGWMSVVNKPALRAEAMKKNASEVTRRAHDVQGRAEVAIVEYKKVRALLNSVDNSKAEIRLIDEAIADANGSIVEAKESEMKAANAIKAAEQSVATSKDCFDAVMRVAHFVWGASADGVWNYTSVKEKLDRYGKNCEKEYNISKKLSDYAENMENMNLTEWKDKALQLLQETYDNLMMSGCRYHGIITNNNEKLQIVEKAVKGAVEYLEVAVQSFKLSHIAMEKAINKLENASRKVSEANNSMLASANGEVFCEIVGHYSKNEENLKVLETNVTDAKQRAADVATSSAQVRVEVTVSNEVVKDVAGWFQRGSSTFPHKFLSTNNLDSAAKASTTVNQIQEEVKTQRKSLMRVQTQLANMSGAAGTNGGKVTFEACNEAVSIILKNKSSEAIRRIAGFNMTLLSVLNKTLQEIGSTAGVIERNLSGVIRRVQEAKSSAQNVSLLAKRATENVREAIMEVLSGGVAELCAVLSKLRALHNEAGAFSVHAAHAQANISEWLLRVGDAAGESDGFDDLSGSVEGAFATAGKRLEVLKRVLHRADEQRGKVVGELAASVAVKESDEHGPQINKTLHDVFANVASMEAKTFSKDVCNASLMTQSLKLLSNMTDHTAVMNSLQVVAQLNRLTESMKERVKMLHNLMRMAAESSAQADAALEEAIRMARERSGKPQCPALYRQLLGALGLHW</sequence>
<feature type="chain" id="PRO_5003394960" evidence="2">
    <location>
        <begin position="20"/>
        <end position="728"/>
    </location>
</feature>
<feature type="signal peptide" evidence="2">
    <location>
        <begin position="1"/>
        <end position="19"/>
    </location>
</feature>
<dbReference type="Proteomes" id="UP000009027">
    <property type="component" value="Unassembled WGS sequence"/>
</dbReference>
<accession>F9WPC4</accession>
<keyword evidence="1" id="KW-0175">Coiled coil</keyword>
<dbReference type="AlphaFoldDB" id="F9WPC4"/>
<dbReference type="VEuPathDB" id="TriTrypDB:TvY486_0021030"/>
<evidence type="ECO:0000313" key="4">
    <source>
        <dbReference type="Proteomes" id="UP000009027"/>
    </source>
</evidence>
<reference evidence="3 4" key="1">
    <citation type="journal article" date="2012" name="Proc. Natl. Acad. Sci. U.S.A.">
        <title>Antigenic diversity is generated by distinct evolutionary mechanisms in African trypanosome species.</title>
        <authorList>
            <person name="Jackson A.P."/>
            <person name="Berry A."/>
            <person name="Aslett M."/>
            <person name="Allison H.C."/>
            <person name="Burton P."/>
            <person name="Vavrova-Anderson J."/>
            <person name="Brown R."/>
            <person name="Browne H."/>
            <person name="Corton N."/>
            <person name="Hauser H."/>
            <person name="Gamble J."/>
            <person name="Gilderthorp R."/>
            <person name="Marcello L."/>
            <person name="McQuillan J."/>
            <person name="Otto T.D."/>
            <person name="Quail M.A."/>
            <person name="Sanders M.J."/>
            <person name="van Tonder A."/>
            <person name="Ginger M.L."/>
            <person name="Field M.C."/>
            <person name="Barry J.D."/>
            <person name="Hertz-Fowler C."/>
            <person name="Berriman M."/>
        </authorList>
    </citation>
    <scope>NUCLEOTIDE SEQUENCE</scope>
    <source>
        <strain evidence="3 4">Y486</strain>
    </source>
</reference>
<evidence type="ECO:0000256" key="2">
    <source>
        <dbReference type="SAM" id="SignalP"/>
    </source>
</evidence>
<dbReference type="EMBL" id="CAEX01003351">
    <property type="protein sequence ID" value="CCD19401.1"/>
    <property type="molecule type" value="Genomic_DNA"/>
</dbReference>
<protein>
    <submittedName>
        <fullName evidence="3">Uncharacterized protein</fullName>
    </submittedName>
</protein>
<gene>
    <name evidence="3" type="ORF">TvY486_0021030</name>
</gene>
<evidence type="ECO:0000313" key="3">
    <source>
        <dbReference type="EMBL" id="CCD19401.1"/>
    </source>
</evidence>
<proteinExistence type="predicted"/>
<evidence type="ECO:0000256" key="1">
    <source>
        <dbReference type="SAM" id="Coils"/>
    </source>
</evidence>
<keyword evidence="4" id="KW-1185">Reference proteome</keyword>